<dbReference type="InterPro" id="IPR036390">
    <property type="entry name" value="WH_DNA-bd_sf"/>
</dbReference>
<dbReference type="RefSeq" id="WP_351962180.1">
    <property type="nucleotide sequence ID" value="NZ_JBEOZM010000038.1"/>
</dbReference>
<evidence type="ECO:0000313" key="3">
    <source>
        <dbReference type="EMBL" id="MER6273948.1"/>
    </source>
</evidence>
<sequence>MPESAAPTTELTSQYISQVTNDLDHNVKEQERVTEELAALQEQLATLQRDHTVLVNMQQALGAPTTAPEPARTDSAVVPSPRKKPAPASGARRPAKKASAQEPQGKKTAGKTAQPKLVDLIHQHVAGQSEPRSAVEIAEALRQAHTERAIDTKVVRTTLENLVAKSRVHRTKQGSSVFYTAADAPGQEAASAREAQPETATA</sequence>
<dbReference type="Proteomes" id="UP001490365">
    <property type="component" value="Unassembled WGS sequence"/>
</dbReference>
<comment type="caution">
    <text evidence="3">The sequence shown here is derived from an EMBL/GenBank/DDBJ whole genome shotgun (WGS) entry which is preliminary data.</text>
</comment>
<feature type="region of interest" description="Disordered" evidence="2">
    <location>
        <begin position="61"/>
        <end position="115"/>
    </location>
</feature>
<dbReference type="InterPro" id="IPR036388">
    <property type="entry name" value="WH-like_DNA-bd_sf"/>
</dbReference>
<organism evidence="3 4">
    <name type="scientific">Streptomyces sp. 900105755</name>
    <dbReference type="NCBI Taxonomy" id="3154389"/>
    <lineage>
        <taxon>Bacteria</taxon>
        <taxon>Bacillati</taxon>
        <taxon>Actinomycetota</taxon>
        <taxon>Actinomycetes</taxon>
        <taxon>Kitasatosporales</taxon>
        <taxon>Streptomycetaceae</taxon>
        <taxon>Streptomyces</taxon>
    </lineage>
</organism>
<gene>
    <name evidence="3" type="ORF">ABT211_42850</name>
</gene>
<evidence type="ECO:0000256" key="2">
    <source>
        <dbReference type="SAM" id="MobiDB-lite"/>
    </source>
</evidence>
<feature type="coiled-coil region" evidence="1">
    <location>
        <begin position="23"/>
        <end position="57"/>
    </location>
</feature>
<accession>A0ABV1TWI8</accession>
<reference evidence="3 4" key="1">
    <citation type="submission" date="2024-06" db="EMBL/GenBank/DDBJ databases">
        <title>The Natural Products Discovery Center: Release of the First 8490 Sequenced Strains for Exploring Actinobacteria Biosynthetic Diversity.</title>
        <authorList>
            <person name="Kalkreuter E."/>
            <person name="Kautsar S.A."/>
            <person name="Yang D."/>
            <person name="Bader C.D."/>
            <person name="Teijaro C.N."/>
            <person name="Fluegel L."/>
            <person name="Davis C.M."/>
            <person name="Simpson J.R."/>
            <person name="Lauterbach L."/>
            <person name="Steele A.D."/>
            <person name="Gui C."/>
            <person name="Meng S."/>
            <person name="Li G."/>
            <person name="Viehrig K."/>
            <person name="Ye F."/>
            <person name="Su P."/>
            <person name="Kiefer A.F."/>
            <person name="Nichols A."/>
            <person name="Cepeda A.J."/>
            <person name="Yan W."/>
            <person name="Fan B."/>
            <person name="Jiang Y."/>
            <person name="Adhikari A."/>
            <person name="Zheng C.-J."/>
            <person name="Schuster L."/>
            <person name="Cowan T.M."/>
            <person name="Smanski M.J."/>
            <person name="Chevrette M.G."/>
            <person name="De Carvalho L.P.S."/>
            <person name="Shen B."/>
        </authorList>
    </citation>
    <scope>NUCLEOTIDE SEQUENCE [LARGE SCALE GENOMIC DNA]</scope>
    <source>
        <strain evidence="3 4">NPDC001694</strain>
    </source>
</reference>
<evidence type="ECO:0000313" key="4">
    <source>
        <dbReference type="Proteomes" id="UP001490365"/>
    </source>
</evidence>
<dbReference type="SUPFAM" id="SSF46785">
    <property type="entry name" value="Winged helix' DNA-binding domain"/>
    <property type="match status" value="1"/>
</dbReference>
<evidence type="ECO:0008006" key="5">
    <source>
        <dbReference type="Google" id="ProtNLM"/>
    </source>
</evidence>
<name>A0ABV1TWI8_9ACTN</name>
<dbReference type="EMBL" id="JBEOZM010000038">
    <property type="protein sequence ID" value="MER6273948.1"/>
    <property type="molecule type" value="Genomic_DNA"/>
</dbReference>
<evidence type="ECO:0000256" key="1">
    <source>
        <dbReference type="SAM" id="Coils"/>
    </source>
</evidence>
<keyword evidence="1" id="KW-0175">Coiled coil</keyword>
<dbReference type="Gene3D" id="1.10.10.10">
    <property type="entry name" value="Winged helix-like DNA-binding domain superfamily/Winged helix DNA-binding domain"/>
    <property type="match status" value="1"/>
</dbReference>
<proteinExistence type="predicted"/>
<protein>
    <recommendedName>
        <fullName evidence="5">Regulatory protein</fullName>
    </recommendedName>
</protein>
<keyword evidence="4" id="KW-1185">Reference proteome</keyword>